<evidence type="ECO:0000313" key="1">
    <source>
        <dbReference type="EMBL" id="KAH7906940.1"/>
    </source>
</evidence>
<sequence length="243" mass="28193">MTRPLSPFRKPRLPCPARATHLPFHAQTSLRRCPVRKTRSHRRVTLPLRRLIRRLGIRGLIRPLLIQDRHITATDKDKCKCKDKAKDVVSPSTRHLARLRLSGRALRLGDICNNPERMCSSPERRYRPNRCRPSNISSTSSSNPDSTHSQCICRCRGRDSRCTCKARCKGKVMFKGKVICRGRHLRKLEYKDRDRRKDKDIRRSHSNDSTSPSHRHPRPLMSLRSLSEANLFPLRSGRDRVQG</sequence>
<name>A0ACB8A087_9AGAM</name>
<proteinExistence type="predicted"/>
<dbReference type="Proteomes" id="UP000790377">
    <property type="component" value="Unassembled WGS sequence"/>
</dbReference>
<gene>
    <name evidence="1" type="ORF">BJ138DRAFT_1161398</name>
</gene>
<organism evidence="1 2">
    <name type="scientific">Hygrophoropsis aurantiaca</name>
    <dbReference type="NCBI Taxonomy" id="72124"/>
    <lineage>
        <taxon>Eukaryota</taxon>
        <taxon>Fungi</taxon>
        <taxon>Dikarya</taxon>
        <taxon>Basidiomycota</taxon>
        <taxon>Agaricomycotina</taxon>
        <taxon>Agaricomycetes</taxon>
        <taxon>Agaricomycetidae</taxon>
        <taxon>Boletales</taxon>
        <taxon>Coniophorineae</taxon>
        <taxon>Hygrophoropsidaceae</taxon>
        <taxon>Hygrophoropsis</taxon>
    </lineage>
</organism>
<keyword evidence="2" id="KW-1185">Reference proteome</keyword>
<evidence type="ECO:0000313" key="2">
    <source>
        <dbReference type="Proteomes" id="UP000790377"/>
    </source>
</evidence>
<protein>
    <submittedName>
        <fullName evidence="1">Uncharacterized protein</fullName>
    </submittedName>
</protein>
<dbReference type="EMBL" id="MU267957">
    <property type="protein sequence ID" value="KAH7906940.1"/>
    <property type="molecule type" value="Genomic_DNA"/>
</dbReference>
<accession>A0ACB8A087</accession>
<comment type="caution">
    <text evidence="1">The sequence shown here is derived from an EMBL/GenBank/DDBJ whole genome shotgun (WGS) entry which is preliminary data.</text>
</comment>
<reference evidence="1" key="1">
    <citation type="journal article" date="2021" name="New Phytol.">
        <title>Evolutionary innovations through gain and loss of genes in the ectomycorrhizal Boletales.</title>
        <authorList>
            <person name="Wu G."/>
            <person name="Miyauchi S."/>
            <person name="Morin E."/>
            <person name="Kuo A."/>
            <person name="Drula E."/>
            <person name="Varga T."/>
            <person name="Kohler A."/>
            <person name="Feng B."/>
            <person name="Cao Y."/>
            <person name="Lipzen A."/>
            <person name="Daum C."/>
            <person name="Hundley H."/>
            <person name="Pangilinan J."/>
            <person name="Johnson J."/>
            <person name="Barry K."/>
            <person name="LaButti K."/>
            <person name="Ng V."/>
            <person name="Ahrendt S."/>
            <person name="Min B."/>
            <person name="Choi I.G."/>
            <person name="Park H."/>
            <person name="Plett J.M."/>
            <person name="Magnuson J."/>
            <person name="Spatafora J.W."/>
            <person name="Nagy L.G."/>
            <person name="Henrissat B."/>
            <person name="Grigoriev I.V."/>
            <person name="Yang Z.L."/>
            <person name="Xu J."/>
            <person name="Martin F.M."/>
        </authorList>
    </citation>
    <scope>NUCLEOTIDE SEQUENCE</scope>
    <source>
        <strain evidence="1">ATCC 28755</strain>
    </source>
</reference>